<name>A0ABR3NVQ9_9TELE</name>
<evidence type="ECO:0000313" key="1">
    <source>
        <dbReference type="EMBL" id="KAL1280999.1"/>
    </source>
</evidence>
<sequence length="129" mass="14672">MNFLLRIPCLSTFFRVRCLQSHPWDFSGNLTGPSACSHADRCVLVEGSLNLFTLLRCEGSLQISPSQRDCNSCCSLPVIITVRLNLTVEDERVYIVEQRNSQRREQCFSFLLVFSEISLLFDMSLTALC</sequence>
<dbReference type="EMBL" id="JAYMGO010000002">
    <property type="protein sequence ID" value="KAL1280999.1"/>
    <property type="molecule type" value="Genomic_DNA"/>
</dbReference>
<proteinExistence type="predicted"/>
<reference evidence="1 2" key="1">
    <citation type="submission" date="2023-09" db="EMBL/GenBank/DDBJ databases">
        <authorList>
            <person name="Wang M."/>
        </authorList>
    </citation>
    <scope>NUCLEOTIDE SEQUENCE [LARGE SCALE GENOMIC DNA]</scope>
    <source>
        <strain evidence="1">GT-2023</strain>
        <tissue evidence="1">Liver</tissue>
    </source>
</reference>
<evidence type="ECO:0008006" key="3">
    <source>
        <dbReference type="Google" id="ProtNLM"/>
    </source>
</evidence>
<accession>A0ABR3NVQ9</accession>
<organism evidence="1 2">
    <name type="scientific">Cirrhinus molitorella</name>
    <name type="common">mud carp</name>
    <dbReference type="NCBI Taxonomy" id="172907"/>
    <lineage>
        <taxon>Eukaryota</taxon>
        <taxon>Metazoa</taxon>
        <taxon>Chordata</taxon>
        <taxon>Craniata</taxon>
        <taxon>Vertebrata</taxon>
        <taxon>Euteleostomi</taxon>
        <taxon>Actinopterygii</taxon>
        <taxon>Neopterygii</taxon>
        <taxon>Teleostei</taxon>
        <taxon>Ostariophysi</taxon>
        <taxon>Cypriniformes</taxon>
        <taxon>Cyprinidae</taxon>
        <taxon>Labeoninae</taxon>
        <taxon>Labeonini</taxon>
        <taxon>Cirrhinus</taxon>
    </lineage>
</organism>
<keyword evidence="2" id="KW-1185">Reference proteome</keyword>
<gene>
    <name evidence="1" type="ORF">QQF64_015599</name>
</gene>
<dbReference type="Proteomes" id="UP001558613">
    <property type="component" value="Unassembled WGS sequence"/>
</dbReference>
<comment type="caution">
    <text evidence="1">The sequence shown here is derived from an EMBL/GenBank/DDBJ whole genome shotgun (WGS) entry which is preliminary data.</text>
</comment>
<protein>
    <recommendedName>
        <fullName evidence="3">Secreted protein</fullName>
    </recommendedName>
</protein>
<evidence type="ECO:0000313" key="2">
    <source>
        <dbReference type="Proteomes" id="UP001558613"/>
    </source>
</evidence>